<organism evidence="2 3">
    <name type="scientific">Claveliimonas monacensis</name>
    <dbReference type="NCBI Taxonomy" id="2779351"/>
    <lineage>
        <taxon>Bacteria</taxon>
        <taxon>Bacillati</taxon>
        <taxon>Bacillota</taxon>
        <taxon>Clostridia</taxon>
        <taxon>Lachnospirales</taxon>
        <taxon>Lachnospiraceae</taxon>
        <taxon>Claveliimonas</taxon>
    </lineage>
</organism>
<dbReference type="RefSeq" id="WP_197682232.1">
    <property type="nucleotide sequence ID" value="NZ_JADCKL010000002.1"/>
</dbReference>
<gene>
    <name evidence="2" type="ORF">INF30_04095</name>
</gene>
<evidence type="ECO:0000313" key="2">
    <source>
        <dbReference type="EMBL" id="MBE5062446.1"/>
    </source>
</evidence>
<accession>A0ABR9RHK4</accession>
<protein>
    <recommendedName>
        <fullName evidence="4">Transposase/invertase (TIGR01784 family)</fullName>
    </recommendedName>
</protein>
<keyword evidence="1" id="KW-0175">Coiled coil</keyword>
<feature type="coiled-coil region" evidence="1">
    <location>
        <begin position="297"/>
        <end position="324"/>
    </location>
</feature>
<comment type="caution">
    <text evidence="2">The sequence shown here is derived from an EMBL/GenBank/DDBJ whole genome shotgun (WGS) entry which is preliminary data.</text>
</comment>
<proteinExistence type="predicted"/>
<name>A0ABR9RHK4_9FIRM</name>
<dbReference type="Proteomes" id="UP000758652">
    <property type="component" value="Unassembled WGS sequence"/>
</dbReference>
<dbReference type="EMBL" id="JADCKL010000002">
    <property type="protein sequence ID" value="MBE5062446.1"/>
    <property type="molecule type" value="Genomic_DNA"/>
</dbReference>
<evidence type="ECO:0000256" key="1">
    <source>
        <dbReference type="SAM" id="Coils"/>
    </source>
</evidence>
<keyword evidence="3" id="KW-1185">Reference proteome</keyword>
<reference evidence="2 3" key="1">
    <citation type="submission" date="2020-10" db="EMBL/GenBank/DDBJ databases">
        <title>ChiBAC.</title>
        <authorList>
            <person name="Zenner C."/>
            <person name="Hitch T.C.A."/>
            <person name="Clavel T."/>
        </authorList>
    </citation>
    <scope>NUCLEOTIDE SEQUENCE [LARGE SCALE GENOMIC DNA]</scope>
    <source>
        <strain evidence="2 3">DSM 108991</strain>
    </source>
</reference>
<evidence type="ECO:0000313" key="3">
    <source>
        <dbReference type="Proteomes" id="UP000758652"/>
    </source>
</evidence>
<sequence length="327" mass="37409">MCMTKKVNMVNVDDSEYPTADREYKDRLFRLVFNNKADLLSLYNAVAGAQYENPDELEINTLGNVLYLSMKNDISFLVSGTLNLYEHQSTYNPNMPMRGVLYFARLYGKIIAQNNINIYSSSSKKFPFPQHIVFYNGTENQPDRTILRLSDLFERSGEGKTPALECITVMLNINYGHNRALLEKCRRLEEYAIFVDRVRRNLKAGKPLEEAIMQTIDDCIRDEILRDILIQQKAEVVQVILETFDKEKYEKAVKSEAYEDGYQAGKDDGYQAGKDEGYQAGKESVLREKIKKKLSRGKTAQEIAEDLEESLETVEELITQLSGTASP</sequence>
<evidence type="ECO:0008006" key="4">
    <source>
        <dbReference type="Google" id="ProtNLM"/>
    </source>
</evidence>